<gene>
    <name evidence="1" type="ORF">ENI34_05525</name>
</gene>
<dbReference type="EMBL" id="DRIG01000061">
    <property type="protein sequence ID" value="HEC78588.1"/>
    <property type="molecule type" value="Genomic_DNA"/>
</dbReference>
<comment type="caution">
    <text evidence="1">The sequence shown here is derived from an EMBL/GenBank/DDBJ whole genome shotgun (WGS) entry which is preliminary data.</text>
</comment>
<dbReference type="AlphaFoldDB" id="A0A9C9ELY6"/>
<proteinExistence type="predicted"/>
<accession>A0A9C9ELY6</accession>
<evidence type="ECO:0000313" key="2">
    <source>
        <dbReference type="Proteomes" id="UP000885826"/>
    </source>
</evidence>
<protein>
    <submittedName>
        <fullName evidence="1">Uncharacterized protein</fullName>
    </submittedName>
</protein>
<sequence length="233" mass="27708">MIVLFFLSTLVFQKGDTLFFGEKDSVFDKLVLFKTETEEDSLPVVLVKKAKVSDDHSIFLLFEERYDQKNDKLDSKITFYTAEKKVLWCEARKNKRKISYDLSNIHDSLFIIIETDINGRTPELYIIKDGRKETIIKKGTWMRIVNYALSDNNRFLLLHTLRQIRKKAWDHICFIDLKTRETWEYLFPICLSCKRTKIFLNIDNDGRSEIVYKGEHRIFSREGQMVDLFIKPE</sequence>
<evidence type="ECO:0000313" key="1">
    <source>
        <dbReference type="EMBL" id="HEC78588.1"/>
    </source>
</evidence>
<organism evidence="1 2">
    <name type="scientific">candidate division WOR-3 bacterium</name>
    <dbReference type="NCBI Taxonomy" id="2052148"/>
    <lineage>
        <taxon>Bacteria</taxon>
        <taxon>Bacteria division WOR-3</taxon>
    </lineage>
</organism>
<dbReference type="Proteomes" id="UP000885826">
    <property type="component" value="Unassembled WGS sequence"/>
</dbReference>
<name>A0A9C9ELY6_UNCW3</name>
<reference evidence="1" key="1">
    <citation type="journal article" date="2020" name="mSystems">
        <title>Genome- and Community-Level Interaction Insights into Carbon Utilization and Element Cycling Functions of Hydrothermarchaeota in Hydrothermal Sediment.</title>
        <authorList>
            <person name="Zhou Z."/>
            <person name="Liu Y."/>
            <person name="Xu W."/>
            <person name="Pan J."/>
            <person name="Luo Z.H."/>
            <person name="Li M."/>
        </authorList>
    </citation>
    <scope>NUCLEOTIDE SEQUENCE</scope>
    <source>
        <strain evidence="1">HyVt-388</strain>
    </source>
</reference>